<dbReference type="InterPro" id="IPR036412">
    <property type="entry name" value="HAD-like_sf"/>
</dbReference>
<sequence>MNHKMNVYIWDMDETLILLKSLINKQFAESFNGSKNWMTGVTIGKAWEEHVLQISDDHFLYEQIENCNMPYLDIFNQYDDGLDLSDYDFKNDGFSTPADDVNKRKLAYRQRFIAQKYNKGLHSILNEDLIKCLDDLYHTTDTYTDGWLSSARSCLEKCATGNAELPPSDCSTLGANGEEGAKFQHVNVLVTSGALIPSLVKCLLFRLGDMIPCQNVYSAWDVGKVQCFTWIRERFNSQNVQFCVIGDGMEECGAAEAMGWPFVKVDPSCSTKYHRFPGLTLEDLDLYLAVVYGNRNDESTK</sequence>
<dbReference type="Proteomes" id="UP000249390">
    <property type="component" value="Unassembled WGS sequence"/>
</dbReference>
<feature type="binding site" evidence="9">
    <location>
        <position position="13"/>
    </location>
    <ligand>
        <name>Mg(2+)</name>
        <dbReference type="ChEBI" id="CHEBI:18420"/>
    </ligand>
</feature>
<keyword evidence="5 9" id="KW-0460">Magnesium</keyword>
<reference evidence="10 11" key="1">
    <citation type="submission" date="2018-06" db="EMBL/GenBank/DDBJ databases">
        <title>The Genome of Cuscuta australis (Dodder) Provides Insight into the Evolution of Plant Parasitism.</title>
        <authorList>
            <person name="Liu H."/>
        </authorList>
    </citation>
    <scope>NUCLEOTIDE SEQUENCE [LARGE SCALE GENOMIC DNA]</scope>
    <source>
        <strain evidence="11">cv. Yunnan</strain>
        <tissue evidence="10">Vines</tissue>
    </source>
</reference>
<feature type="active site" description="Proton donor" evidence="8">
    <location>
        <position position="13"/>
    </location>
</feature>
<evidence type="ECO:0000313" key="11">
    <source>
        <dbReference type="Proteomes" id="UP000249390"/>
    </source>
</evidence>
<comment type="catalytic activity">
    <reaction evidence="7">
        <text>O-phospho-L-tyrosyl-[protein] + H2O = L-tyrosyl-[protein] + phosphate</text>
        <dbReference type="Rhea" id="RHEA:10684"/>
        <dbReference type="Rhea" id="RHEA-COMP:10136"/>
        <dbReference type="Rhea" id="RHEA-COMP:20101"/>
        <dbReference type="ChEBI" id="CHEBI:15377"/>
        <dbReference type="ChEBI" id="CHEBI:43474"/>
        <dbReference type="ChEBI" id="CHEBI:46858"/>
        <dbReference type="ChEBI" id="CHEBI:61978"/>
        <dbReference type="EC" id="3.1.3.48"/>
    </reaction>
</comment>
<comment type="cofactor">
    <cofactor evidence="9">
        <name>Mg(2+)</name>
        <dbReference type="ChEBI" id="CHEBI:18420"/>
    </cofactor>
    <text evidence="9">Binds 1 Mg(2+) ion per subunit.</text>
</comment>
<dbReference type="GO" id="GO:0045739">
    <property type="term" value="P:positive regulation of DNA repair"/>
    <property type="evidence" value="ECO:0007669"/>
    <property type="project" value="TreeGrafter"/>
</dbReference>
<evidence type="ECO:0000256" key="7">
    <source>
        <dbReference type="ARBA" id="ARBA00051722"/>
    </source>
</evidence>
<keyword evidence="6" id="KW-0904">Protein phosphatase</keyword>
<keyword evidence="4" id="KW-0378">Hydrolase</keyword>
<dbReference type="Gene3D" id="3.40.50.12350">
    <property type="match status" value="1"/>
</dbReference>
<dbReference type="SUPFAM" id="SSF56784">
    <property type="entry name" value="HAD-like"/>
    <property type="match status" value="1"/>
</dbReference>
<feature type="active site" description="Nucleophile" evidence="8">
    <location>
        <position position="11"/>
    </location>
</feature>
<proteinExistence type="inferred from homology"/>
<dbReference type="EMBL" id="NQVE01000040">
    <property type="protein sequence ID" value="RAL52106.1"/>
    <property type="molecule type" value="Genomic_DNA"/>
</dbReference>
<dbReference type="GO" id="GO:0005634">
    <property type="term" value="C:nucleus"/>
    <property type="evidence" value="ECO:0007669"/>
    <property type="project" value="TreeGrafter"/>
</dbReference>
<comment type="similarity">
    <text evidence="1">Belongs to the HAD-like hydrolase superfamily. EYA family.</text>
</comment>
<dbReference type="EC" id="3.1.3.48" evidence="2"/>
<dbReference type="InterPro" id="IPR028472">
    <property type="entry name" value="EYA"/>
</dbReference>
<dbReference type="PANTHER" id="PTHR10190:SF16">
    <property type="entry name" value="DEVELOPMENTAL PROTEIN EYES ABSENT"/>
    <property type="match status" value="1"/>
</dbReference>
<dbReference type="InterPro" id="IPR006545">
    <property type="entry name" value="EYA_dom"/>
</dbReference>
<evidence type="ECO:0000256" key="3">
    <source>
        <dbReference type="ARBA" id="ARBA00022723"/>
    </source>
</evidence>
<dbReference type="PANTHER" id="PTHR10190">
    <property type="entry name" value="EYES ABSENT"/>
    <property type="match status" value="1"/>
</dbReference>
<dbReference type="GO" id="GO:0046872">
    <property type="term" value="F:metal ion binding"/>
    <property type="evidence" value="ECO:0007669"/>
    <property type="project" value="UniProtKB-KW"/>
</dbReference>
<feature type="binding site" evidence="9">
    <location>
        <position position="11"/>
    </location>
    <ligand>
        <name>Mg(2+)</name>
        <dbReference type="ChEBI" id="CHEBI:18420"/>
    </ligand>
</feature>
<evidence type="ECO:0000256" key="1">
    <source>
        <dbReference type="ARBA" id="ARBA00010501"/>
    </source>
</evidence>
<evidence type="ECO:0000256" key="6">
    <source>
        <dbReference type="ARBA" id="ARBA00022912"/>
    </source>
</evidence>
<keyword evidence="3 9" id="KW-0479">Metal-binding</keyword>
<comment type="caution">
    <text evidence="10">The sequence shown here is derived from an EMBL/GenBank/DDBJ whole genome shotgun (WGS) entry which is preliminary data.</text>
</comment>
<dbReference type="NCBIfam" id="TIGR01658">
    <property type="entry name" value="EYA-cons_domain"/>
    <property type="match status" value="1"/>
</dbReference>
<evidence type="ECO:0000256" key="5">
    <source>
        <dbReference type="ARBA" id="ARBA00022842"/>
    </source>
</evidence>
<dbReference type="AlphaFoldDB" id="A0A328E3V6"/>
<dbReference type="GO" id="GO:0004725">
    <property type="term" value="F:protein tyrosine phosphatase activity"/>
    <property type="evidence" value="ECO:0007669"/>
    <property type="project" value="UniProtKB-EC"/>
</dbReference>
<protein>
    <recommendedName>
        <fullName evidence="2">protein-tyrosine-phosphatase</fullName>
        <ecNumber evidence="2">3.1.3.48</ecNumber>
    </recommendedName>
</protein>
<gene>
    <name evidence="10" type="ORF">DM860_014933</name>
</gene>
<organism evidence="10 11">
    <name type="scientific">Cuscuta australis</name>
    <dbReference type="NCBI Taxonomy" id="267555"/>
    <lineage>
        <taxon>Eukaryota</taxon>
        <taxon>Viridiplantae</taxon>
        <taxon>Streptophyta</taxon>
        <taxon>Embryophyta</taxon>
        <taxon>Tracheophyta</taxon>
        <taxon>Spermatophyta</taxon>
        <taxon>Magnoliopsida</taxon>
        <taxon>eudicotyledons</taxon>
        <taxon>Gunneridae</taxon>
        <taxon>Pentapetalae</taxon>
        <taxon>asterids</taxon>
        <taxon>lamiids</taxon>
        <taxon>Solanales</taxon>
        <taxon>Convolvulaceae</taxon>
        <taxon>Cuscuteae</taxon>
        <taxon>Cuscuta</taxon>
        <taxon>Cuscuta subgen. Grammica</taxon>
        <taxon>Cuscuta sect. Cleistogrammica</taxon>
    </lineage>
</organism>
<evidence type="ECO:0000256" key="4">
    <source>
        <dbReference type="ARBA" id="ARBA00022801"/>
    </source>
</evidence>
<evidence type="ECO:0000256" key="8">
    <source>
        <dbReference type="PIRSR" id="PIRSR628472-1"/>
    </source>
</evidence>
<feature type="binding site" evidence="9">
    <location>
        <position position="247"/>
    </location>
    <ligand>
        <name>Mg(2+)</name>
        <dbReference type="ChEBI" id="CHEBI:18420"/>
    </ligand>
</feature>
<evidence type="ECO:0000256" key="2">
    <source>
        <dbReference type="ARBA" id="ARBA00013064"/>
    </source>
</evidence>
<name>A0A328E3V6_9ASTE</name>
<dbReference type="InterPro" id="IPR038102">
    <property type="entry name" value="EYA_dom_sf"/>
</dbReference>
<evidence type="ECO:0000313" key="10">
    <source>
        <dbReference type="EMBL" id="RAL52106.1"/>
    </source>
</evidence>
<dbReference type="GO" id="GO:0030154">
    <property type="term" value="P:cell differentiation"/>
    <property type="evidence" value="ECO:0007669"/>
    <property type="project" value="TreeGrafter"/>
</dbReference>
<keyword evidence="11" id="KW-1185">Reference proteome</keyword>
<accession>A0A328E3V6</accession>
<evidence type="ECO:0000256" key="9">
    <source>
        <dbReference type="PIRSR" id="PIRSR628472-2"/>
    </source>
</evidence>